<proteinExistence type="predicted"/>
<keyword evidence="3" id="KW-1185">Reference proteome</keyword>
<dbReference type="EMBL" id="JBHRSL010000001">
    <property type="protein sequence ID" value="MFC3050355.1"/>
    <property type="molecule type" value="Genomic_DNA"/>
</dbReference>
<feature type="domain" description="J" evidence="1">
    <location>
        <begin position="114"/>
        <end position="171"/>
    </location>
</feature>
<dbReference type="InterPro" id="IPR001623">
    <property type="entry name" value="DnaJ_domain"/>
</dbReference>
<dbReference type="SMART" id="SM00271">
    <property type="entry name" value="DnaJ"/>
    <property type="match status" value="1"/>
</dbReference>
<dbReference type="InterPro" id="IPR036869">
    <property type="entry name" value="J_dom_sf"/>
</dbReference>
<dbReference type="InterPro" id="IPR050817">
    <property type="entry name" value="DjlA_DnaK_co-chaperone"/>
</dbReference>
<dbReference type="CDD" id="cd06257">
    <property type="entry name" value="DnaJ"/>
    <property type="match status" value="1"/>
</dbReference>
<dbReference type="SUPFAM" id="SSF46565">
    <property type="entry name" value="Chaperone J-domain"/>
    <property type="match status" value="1"/>
</dbReference>
<reference evidence="3" key="1">
    <citation type="journal article" date="2019" name="Int. J. Syst. Evol. Microbiol.">
        <title>The Global Catalogue of Microorganisms (GCM) 10K type strain sequencing project: providing services to taxonomists for standard genome sequencing and annotation.</title>
        <authorList>
            <consortium name="The Broad Institute Genomics Platform"/>
            <consortium name="The Broad Institute Genome Sequencing Center for Infectious Disease"/>
            <person name="Wu L."/>
            <person name="Ma J."/>
        </authorList>
    </citation>
    <scope>NUCLEOTIDE SEQUENCE [LARGE SCALE GENOMIC DNA]</scope>
    <source>
        <strain evidence="3">KCTC 62164</strain>
    </source>
</reference>
<dbReference type="PANTHER" id="PTHR24074">
    <property type="entry name" value="CO-CHAPERONE PROTEIN DJLA"/>
    <property type="match status" value="1"/>
</dbReference>
<organism evidence="2 3">
    <name type="scientific">Kordiimonas pumila</name>
    <dbReference type="NCBI Taxonomy" id="2161677"/>
    <lineage>
        <taxon>Bacteria</taxon>
        <taxon>Pseudomonadati</taxon>
        <taxon>Pseudomonadota</taxon>
        <taxon>Alphaproteobacteria</taxon>
        <taxon>Kordiimonadales</taxon>
        <taxon>Kordiimonadaceae</taxon>
        <taxon>Kordiimonas</taxon>
    </lineage>
</organism>
<sequence>MASDYIKNFGFPRWGEYGRDKDTQALRMCDYVGCSETGNHPAPKSPGSKERWYFCQSHAAEYNRNWNFFEGMSDEEARRHMQDNSESSDAFAGARTFEWGGAVDEDGYTSTEQAAFDTLELEATSDQDAIKRQFRKLAKTYHPDANRGDPDAAERFHKIQSAYELLRDKSL</sequence>
<dbReference type="Proteomes" id="UP001595444">
    <property type="component" value="Unassembled WGS sequence"/>
</dbReference>
<dbReference type="RefSeq" id="WP_194214752.1">
    <property type="nucleotide sequence ID" value="NZ_CP061205.1"/>
</dbReference>
<evidence type="ECO:0000313" key="3">
    <source>
        <dbReference type="Proteomes" id="UP001595444"/>
    </source>
</evidence>
<accession>A0ABV7D0U8</accession>
<evidence type="ECO:0000259" key="1">
    <source>
        <dbReference type="PROSITE" id="PS50076"/>
    </source>
</evidence>
<dbReference type="Pfam" id="PF00226">
    <property type="entry name" value="DnaJ"/>
    <property type="match status" value="1"/>
</dbReference>
<dbReference type="Gene3D" id="1.10.287.110">
    <property type="entry name" value="DnaJ domain"/>
    <property type="match status" value="1"/>
</dbReference>
<gene>
    <name evidence="2" type="ORF">ACFOKA_00400</name>
</gene>
<dbReference type="PRINTS" id="PR00625">
    <property type="entry name" value="JDOMAIN"/>
</dbReference>
<protein>
    <submittedName>
        <fullName evidence="2">DnaJ domain-containing protein</fullName>
    </submittedName>
</protein>
<comment type="caution">
    <text evidence="2">The sequence shown here is derived from an EMBL/GenBank/DDBJ whole genome shotgun (WGS) entry which is preliminary data.</text>
</comment>
<dbReference type="PROSITE" id="PS50076">
    <property type="entry name" value="DNAJ_2"/>
    <property type="match status" value="1"/>
</dbReference>
<name>A0ABV7D0U8_9PROT</name>
<evidence type="ECO:0000313" key="2">
    <source>
        <dbReference type="EMBL" id="MFC3050355.1"/>
    </source>
</evidence>